<dbReference type="InterPro" id="IPR025110">
    <property type="entry name" value="AMP-bd_C"/>
</dbReference>
<gene>
    <name evidence="4" type="ORF">CIMG_06422</name>
</gene>
<reference evidence="5" key="1">
    <citation type="journal article" date="2009" name="Genome Res.">
        <title>Comparative genomic analyses of the human fungal pathogens Coccidioides and their relatives.</title>
        <authorList>
            <person name="Sharpton T.J."/>
            <person name="Stajich J.E."/>
            <person name="Rounsley S.D."/>
            <person name="Gardner M.J."/>
            <person name="Wortman J.R."/>
            <person name="Jordar V.S."/>
            <person name="Maiti R."/>
            <person name="Kodira C.D."/>
            <person name="Neafsey D.E."/>
            <person name="Zeng Q."/>
            <person name="Hung C.-Y."/>
            <person name="McMahan C."/>
            <person name="Muszewska A."/>
            <person name="Grynberg M."/>
            <person name="Mandel M.A."/>
            <person name="Kellner E.M."/>
            <person name="Barker B.M."/>
            <person name="Galgiani J.N."/>
            <person name="Orbach M.J."/>
            <person name="Kirkland T.N."/>
            <person name="Cole G.T."/>
            <person name="Henn M.R."/>
            <person name="Birren B.W."/>
            <person name="Taylor J.W."/>
        </authorList>
    </citation>
    <scope>NUCLEOTIDE SEQUENCE [LARGE SCALE GENOMIC DNA]</scope>
    <source>
        <strain evidence="5">RS</strain>
    </source>
</reference>
<dbReference type="InterPro" id="IPR042099">
    <property type="entry name" value="ANL_N_sf"/>
</dbReference>
<dbReference type="GO" id="GO:0016405">
    <property type="term" value="F:CoA-ligase activity"/>
    <property type="evidence" value="ECO:0007669"/>
    <property type="project" value="TreeGrafter"/>
</dbReference>
<dbReference type="OrthoDB" id="6509636at2759"/>
<dbReference type="GeneID" id="4561575"/>
<dbReference type="PROSITE" id="PS00455">
    <property type="entry name" value="AMP_BINDING"/>
    <property type="match status" value="1"/>
</dbReference>
<dbReference type="PANTHER" id="PTHR24096:SF422">
    <property type="entry name" value="BCDNA.GH02901"/>
    <property type="match status" value="1"/>
</dbReference>
<evidence type="ECO:0000313" key="5">
    <source>
        <dbReference type="Proteomes" id="UP000001261"/>
    </source>
</evidence>
<name>A0A0E1RXG5_COCIM</name>
<dbReference type="InterPro" id="IPR000873">
    <property type="entry name" value="AMP-dep_synth/lig_dom"/>
</dbReference>
<organism evidence="4 5">
    <name type="scientific">Coccidioides immitis (strain RS)</name>
    <name type="common">Valley fever fungus</name>
    <dbReference type="NCBI Taxonomy" id="246410"/>
    <lineage>
        <taxon>Eukaryota</taxon>
        <taxon>Fungi</taxon>
        <taxon>Dikarya</taxon>
        <taxon>Ascomycota</taxon>
        <taxon>Pezizomycotina</taxon>
        <taxon>Eurotiomycetes</taxon>
        <taxon>Eurotiomycetidae</taxon>
        <taxon>Onygenales</taxon>
        <taxon>Onygenaceae</taxon>
        <taxon>Coccidioides</taxon>
    </lineage>
</organism>
<evidence type="ECO:0000259" key="3">
    <source>
        <dbReference type="Pfam" id="PF13193"/>
    </source>
</evidence>
<feature type="domain" description="AMP-binding enzyme C-terminal" evidence="3">
    <location>
        <begin position="474"/>
        <end position="554"/>
    </location>
</feature>
<feature type="domain" description="AMP-dependent synthetase/ligase" evidence="2">
    <location>
        <begin position="46"/>
        <end position="420"/>
    </location>
</feature>
<dbReference type="VEuPathDB" id="FungiDB:CIMG_06422"/>
<dbReference type="EMBL" id="GG704912">
    <property type="protein sequence ID" value="EAS30943.2"/>
    <property type="molecule type" value="Genomic_DNA"/>
</dbReference>
<protein>
    <submittedName>
        <fullName evidence="4">AMP-dependent CoA ligase</fullName>
    </submittedName>
</protein>
<evidence type="ECO:0000259" key="2">
    <source>
        <dbReference type="Pfam" id="PF00501"/>
    </source>
</evidence>
<keyword evidence="5" id="KW-1185">Reference proteome</keyword>
<dbReference type="KEGG" id="cim:CIMG_06422"/>
<dbReference type="OMA" id="QCAYLCF"/>
<dbReference type="AlphaFoldDB" id="A0A0E1RXG5"/>
<dbReference type="STRING" id="246410.A0A0E1RXG5"/>
<dbReference type="Pfam" id="PF00501">
    <property type="entry name" value="AMP-binding"/>
    <property type="match status" value="1"/>
</dbReference>
<reference evidence="5" key="2">
    <citation type="journal article" date="2010" name="Genome Res.">
        <title>Population genomic sequencing of Coccidioides fungi reveals recent hybridization and transposon control.</title>
        <authorList>
            <person name="Neafsey D.E."/>
            <person name="Barker B.M."/>
            <person name="Sharpton T.J."/>
            <person name="Stajich J.E."/>
            <person name="Park D.J."/>
            <person name="Whiston E."/>
            <person name="Hung C.-Y."/>
            <person name="McMahan C."/>
            <person name="White J."/>
            <person name="Sykes S."/>
            <person name="Heiman D."/>
            <person name="Young S."/>
            <person name="Zeng Q."/>
            <person name="Abouelleil A."/>
            <person name="Aftuck L."/>
            <person name="Bessette D."/>
            <person name="Brown A."/>
            <person name="FitzGerald M."/>
            <person name="Lui A."/>
            <person name="Macdonald J.P."/>
            <person name="Priest M."/>
            <person name="Orbach M.J."/>
            <person name="Galgiani J.N."/>
            <person name="Kirkland T.N."/>
            <person name="Cole G.T."/>
            <person name="Birren B.W."/>
            <person name="Henn M.R."/>
            <person name="Taylor J.W."/>
            <person name="Rounsley S.D."/>
        </authorList>
    </citation>
    <scope>GENOME REANNOTATION</scope>
    <source>
        <strain evidence="5">RS</strain>
    </source>
</reference>
<accession>A0A0E1RXG5</accession>
<dbReference type="Pfam" id="PF13193">
    <property type="entry name" value="AMP-binding_C"/>
    <property type="match status" value="1"/>
</dbReference>
<dbReference type="Gene3D" id="3.40.50.12780">
    <property type="entry name" value="N-terminal domain of ligase-like"/>
    <property type="match status" value="1"/>
</dbReference>
<dbReference type="SUPFAM" id="SSF56801">
    <property type="entry name" value="Acetyl-CoA synthetase-like"/>
    <property type="match status" value="1"/>
</dbReference>
<evidence type="ECO:0000313" key="4">
    <source>
        <dbReference type="EMBL" id="EAS30943.2"/>
    </source>
</evidence>
<dbReference type="PANTHER" id="PTHR24096">
    <property type="entry name" value="LONG-CHAIN-FATTY-ACID--COA LIGASE"/>
    <property type="match status" value="1"/>
</dbReference>
<keyword evidence="4" id="KW-0436">Ligase</keyword>
<dbReference type="InterPro" id="IPR020845">
    <property type="entry name" value="AMP-binding_CS"/>
</dbReference>
<dbReference type="RefSeq" id="XP_001242526.2">
    <property type="nucleotide sequence ID" value="XM_001242525.2"/>
</dbReference>
<evidence type="ECO:0000256" key="1">
    <source>
        <dbReference type="ARBA" id="ARBA00006432"/>
    </source>
</evidence>
<dbReference type="Proteomes" id="UP000001261">
    <property type="component" value="Unassembled WGS sequence"/>
</dbReference>
<sequence length="575" mass="63762">MGFRGPSWVHNASIDSIPDSIPISEFILNEKYCRAGLTASKKPFIWGATGDGYTAVEVSQRVDYLARALANEFGWRPNLRTEWDKTICVFSLNTIDFFPLTWAVHRLSGIASLASAAYSVNELAYQLQASNVHALFTCLPLLDTALKAAAKCGIPRNRVYLLDMPQSFTGSGSKPLKFKTVNQLIEKGSNLDELEDLRWKKGQAARQCAYLCFSSGTSGLPKGVMISHMNVISQISLFKLFEGHTRTENQKDTVLGLLPYSHIFGLSVFHSAVYRGECVVVVPKFELATLLGAIERCKINVLYVVPPVIISMVKNESLMKKYELNSVRHIITGAAPLGNETAEDLHRLYPTWSILQAYGLTETTAVATHTSPHDIFFGSSGCLLPLLQARLVTPDGTEVEEYDTPGELLLHGPTIVLGYLNNEAANRETFQDGWLRTGDEAVFRKSFNGEDHVFIVDRIKELIKVKGFQVAPAELEAHLLTHPAVADTAVIGVHDDSAGEVPKAFVVKASEITVDHQTLIHDIQKHVQDHKAHYKWLHGGIEFIDAIPKSASGKILRRYLRDKEREARRRGGSKI</sequence>
<comment type="similarity">
    <text evidence="1">Belongs to the ATP-dependent AMP-binding enzyme family.</text>
</comment>
<dbReference type="InParanoid" id="A0A0E1RXG5"/>
<dbReference type="FunFam" id="3.30.300.30:FF:000007">
    <property type="entry name" value="4-coumarate--CoA ligase 2"/>
    <property type="match status" value="1"/>
</dbReference>
<dbReference type="CDD" id="cd05911">
    <property type="entry name" value="Firefly_Luc_like"/>
    <property type="match status" value="1"/>
</dbReference>
<proteinExistence type="inferred from homology"/>
<dbReference type="Gene3D" id="3.30.300.30">
    <property type="match status" value="1"/>
</dbReference>
<dbReference type="InterPro" id="IPR045851">
    <property type="entry name" value="AMP-bd_C_sf"/>
</dbReference>